<reference evidence="2 3" key="1">
    <citation type="journal article" date="2007" name="Proc. Natl. Acad. Sci. U.S.A.">
        <title>Dandruff-associated Malassezia genomes reveal convergent and divergent virulence traits shared with plant and human fungal pathogens.</title>
        <authorList>
            <person name="Xu J."/>
            <person name="Saunders C.W."/>
            <person name="Hu P."/>
            <person name="Grant R.A."/>
            <person name="Boekhout T."/>
            <person name="Kuramae E.E."/>
            <person name="Kronstad J.W."/>
            <person name="Deangelis Y.M."/>
            <person name="Reeder N.L."/>
            <person name="Johnstone K.R."/>
            <person name="Leland M."/>
            <person name="Fieno A.M."/>
            <person name="Begley W.M."/>
            <person name="Sun Y."/>
            <person name="Lacey M.P."/>
            <person name="Chaudhary T."/>
            <person name="Keough T."/>
            <person name="Chu L."/>
            <person name="Sears R."/>
            <person name="Yuan B."/>
            <person name="Dawson T.L.Jr."/>
        </authorList>
    </citation>
    <scope>NUCLEOTIDE SEQUENCE [LARGE SCALE GENOMIC DNA]</scope>
    <source>
        <strain evidence="3">ATCC MYA-4612 / CBS 7966</strain>
    </source>
</reference>
<dbReference type="Proteomes" id="UP000008837">
    <property type="component" value="Unassembled WGS sequence"/>
</dbReference>
<dbReference type="InParanoid" id="A8Q9I6"/>
<feature type="region of interest" description="Disordered" evidence="1">
    <location>
        <begin position="270"/>
        <end position="302"/>
    </location>
</feature>
<feature type="compositionally biased region" description="Low complexity" evidence="1">
    <location>
        <begin position="464"/>
        <end position="473"/>
    </location>
</feature>
<dbReference type="VEuPathDB" id="FungiDB:MGL_3488"/>
<feature type="compositionally biased region" description="Low complexity" evidence="1">
    <location>
        <begin position="393"/>
        <end position="408"/>
    </location>
</feature>
<gene>
    <name evidence="2" type="ORF">MGL_3488</name>
</gene>
<dbReference type="OrthoDB" id="3260408at2759"/>
<feature type="compositionally biased region" description="Polar residues" evidence="1">
    <location>
        <begin position="449"/>
        <end position="463"/>
    </location>
</feature>
<feature type="compositionally biased region" description="Polar residues" evidence="1">
    <location>
        <begin position="354"/>
        <end position="369"/>
    </location>
</feature>
<dbReference type="KEGG" id="mgl:MGL_3488"/>
<dbReference type="AlphaFoldDB" id="A8Q9I6"/>
<feature type="compositionally biased region" description="Polar residues" evidence="1">
    <location>
        <begin position="419"/>
        <end position="436"/>
    </location>
</feature>
<sequence>MLIPSRLEQVFGIAIDHGISASFLRMLRAAKKHAASIPAPIQPSAAEWKNFLEESLAEGVESMIDVYDELRTGIEQVIYASSRTEQQLVEKGVQKIRELSRNALAAFYDLMEQAEFQRTYYDYLGWDLAIKRRGQEFRADTHKELGALSSNGEPLSGEPDMLGPDLDEEVAELQPSVIELFKRAETSFELLARQLMDNPSYVLDKNHYATFLLQVHGHLDDLSAFGREILVNSTLRLRDDIVRARESMGMPRLPDDGLLRDVANMPVPPELQRRRISTPASEPAQATGPTSSMPEDHTSSAWPAADEQMASVLPVGDISVNVVDEGLPPSSEEASSATPILSPDATIEEAATPASHTETGSGISASNVSASTDPNVLSTNAAAVPTTEILPHSDLSSSSMDTVSISNSPSQAVDPLDQASASSVDTNLSVTSSINPEPTRLIPSHRVSQDSVPLSSVSDSTQASLRSSSSINTESEETPNVTLGLEASFVPTGSSSQLTTAFGSSEHMPVSSSPHTMVRGVRSSVRESKPESSFVSFGTYRHSEL</sequence>
<feature type="region of interest" description="Disordered" evidence="1">
    <location>
        <begin position="392"/>
        <end position="479"/>
    </location>
</feature>
<comment type="caution">
    <text evidence="2">The sequence shown here is derived from an EMBL/GenBank/DDBJ whole genome shotgun (WGS) entry which is preliminary data.</text>
</comment>
<feature type="region of interest" description="Disordered" evidence="1">
    <location>
        <begin position="350"/>
        <end position="369"/>
    </location>
</feature>
<name>A8Q9I6_MALGO</name>
<evidence type="ECO:0000313" key="2">
    <source>
        <dbReference type="EMBL" id="EDP42239.1"/>
    </source>
</evidence>
<feature type="region of interest" description="Disordered" evidence="1">
    <location>
        <begin position="500"/>
        <end position="545"/>
    </location>
</feature>
<keyword evidence="3" id="KW-1185">Reference proteome</keyword>
<dbReference type="EMBL" id="AAYY01000013">
    <property type="protein sequence ID" value="EDP42239.1"/>
    <property type="molecule type" value="Genomic_DNA"/>
</dbReference>
<proteinExistence type="predicted"/>
<accession>A8Q9I6</accession>
<organism evidence="2 3">
    <name type="scientific">Malassezia globosa (strain ATCC MYA-4612 / CBS 7966)</name>
    <name type="common">Dandruff-associated fungus</name>
    <dbReference type="NCBI Taxonomy" id="425265"/>
    <lineage>
        <taxon>Eukaryota</taxon>
        <taxon>Fungi</taxon>
        <taxon>Dikarya</taxon>
        <taxon>Basidiomycota</taxon>
        <taxon>Ustilaginomycotina</taxon>
        <taxon>Malasseziomycetes</taxon>
        <taxon>Malasseziales</taxon>
        <taxon>Malasseziaceae</taxon>
        <taxon>Malassezia</taxon>
    </lineage>
</organism>
<dbReference type="GeneID" id="5853760"/>
<evidence type="ECO:0000313" key="3">
    <source>
        <dbReference type="Proteomes" id="UP000008837"/>
    </source>
</evidence>
<dbReference type="RefSeq" id="XP_001729453.1">
    <property type="nucleotide sequence ID" value="XM_001729401.1"/>
</dbReference>
<evidence type="ECO:0000256" key="1">
    <source>
        <dbReference type="SAM" id="MobiDB-lite"/>
    </source>
</evidence>
<protein>
    <submittedName>
        <fullName evidence="2">Uncharacterized protein</fullName>
    </submittedName>
</protein>
<dbReference type="STRING" id="425265.A8Q9I6"/>